<evidence type="ECO:0008006" key="3">
    <source>
        <dbReference type="Google" id="ProtNLM"/>
    </source>
</evidence>
<keyword evidence="2" id="KW-1185">Reference proteome</keyword>
<proteinExistence type="predicted"/>
<protein>
    <recommendedName>
        <fullName evidence="3">DNA-binding response regulator</fullName>
    </recommendedName>
</protein>
<organism evidence="1 2">
    <name type="scientific">Paraclostridium bifermentans</name>
    <name type="common">Clostridium bifermentans</name>
    <dbReference type="NCBI Taxonomy" id="1490"/>
    <lineage>
        <taxon>Bacteria</taxon>
        <taxon>Bacillati</taxon>
        <taxon>Bacillota</taxon>
        <taxon>Clostridia</taxon>
        <taxon>Peptostreptococcales</taxon>
        <taxon>Peptostreptococcaceae</taxon>
        <taxon>Paraclostridium</taxon>
    </lineage>
</organism>
<evidence type="ECO:0000313" key="1">
    <source>
        <dbReference type="EMBL" id="WGX76822.1"/>
    </source>
</evidence>
<dbReference type="Proteomes" id="UP001239169">
    <property type="component" value="Chromosome"/>
</dbReference>
<evidence type="ECO:0000313" key="2">
    <source>
        <dbReference type="Proteomes" id="UP001239169"/>
    </source>
</evidence>
<sequence length="55" mass="6575">MYRIVICEDDESQRSNLYNSIFNIFDEISNKVEIFEFKSGEELLSSEIEDIDIFF</sequence>
<gene>
    <name evidence="1" type="ORF">QJS64_07220</name>
</gene>
<reference evidence="1 2" key="1">
    <citation type="submission" date="2023-04" db="EMBL/GenBank/DDBJ databases">
        <title>Bacteria Genome Submission.</title>
        <authorList>
            <person name="Isaac P."/>
        </authorList>
    </citation>
    <scope>NUCLEOTIDE SEQUENCE [LARGE SCALE GENOMIC DNA]</scope>
    <source>
        <strain evidence="1 2">SampleS7P1</strain>
    </source>
</reference>
<accession>A0ABY8R5J8</accession>
<name>A0ABY8R5J8_PARBF</name>
<dbReference type="EMBL" id="CP124685">
    <property type="protein sequence ID" value="WGX76822.1"/>
    <property type="molecule type" value="Genomic_DNA"/>
</dbReference>